<proteinExistence type="predicted"/>
<reference evidence="1 2" key="1">
    <citation type="submission" date="2021-07" db="EMBL/GenBank/DDBJ databases">
        <authorList>
            <consortium name="Genoscope - CEA"/>
            <person name="William W."/>
        </authorList>
    </citation>
    <scope>NUCLEOTIDE SEQUENCE [LARGE SCALE GENOMIC DNA]</scope>
</reference>
<evidence type="ECO:0000313" key="1">
    <source>
        <dbReference type="EMBL" id="CAG7885900.1"/>
    </source>
</evidence>
<gene>
    <name evidence="1" type="ORF">BRAPAZ1V2_A03P72430.2</name>
</gene>
<dbReference type="EMBL" id="LS974619">
    <property type="protein sequence ID" value="CAG7885900.1"/>
    <property type="molecule type" value="Genomic_DNA"/>
</dbReference>
<organism evidence="1 2">
    <name type="scientific">Brassica campestris</name>
    <name type="common">Field mustard</name>
    <dbReference type="NCBI Taxonomy" id="3711"/>
    <lineage>
        <taxon>Eukaryota</taxon>
        <taxon>Viridiplantae</taxon>
        <taxon>Streptophyta</taxon>
        <taxon>Embryophyta</taxon>
        <taxon>Tracheophyta</taxon>
        <taxon>Spermatophyta</taxon>
        <taxon>Magnoliopsida</taxon>
        <taxon>eudicotyledons</taxon>
        <taxon>Gunneridae</taxon>
        <taxon>Pentapetalae</taxon>
        <taxon>rosids</taxon>
        <taxon>malvids</taxon>
        <taxon>Brassicales</taxon>
        <taxon>Brassicaceae</taxon>
        <taxon>Brassiceae</taxon>
        <taxon>Brassica</taxon>
    </lineage>
</organism>
<name>A0A8D9GRZ3_BRACM</name>
<protein>
    <submittedName>
        <fullName evidence="1">Uncharacterized protein</fullName>
    </submittedName>
</protein>
<dbReference type="AlphaFoldDB" id="A0A8D9GRZ3"/>
<accession>A0A8D9GRZ3</accession>
<dbReference type="Gramene" id="A03p72430.2_BraZ1">
    <property type="protein sequence ID" value="A03p72430.2_BraZ1.CDS.1"/>
    <property type="gene ID" value="A03g72430.2_BraZ1"/>
</dbReference>
<sequence length="64" mass="7360">MFYTPRFIAPIFSIIRFPEIDLPPNDMLLLCLAGDVGGKDCRKNLLRVEVLTREGETHEGRRLD</sequence>
<evidence type="ECO:0000313" key="2">
    <source>
        <dbReference type="Proteomes" id="UP000694005"/>
    </source>
</evidence>
<dbReference type="Proteomes" id="UP000694005">
    <property type="component" value="Chromosome A03"/>
</dbReference>